<evidence type="ECO:0000256" key="2">
    <source>
        <dbReference type="ARBA" id="ARBA00022771"/>
    </source>
</evidence>
<dbReference type="SMART" id="SM00980">
    <property type="entry name" value="THAP"/>
    <property type="match status" value="1"/>
</dbReference>
<name>A0A1Q3F0F1_CULTA</name>
<evidence type="ECO:0000256" key="5">
    <source>
        <dbReference type="PROSITE-ProRule" id="PRU00309"/>
    </source>
</evidence>
<keyword evidence="1" id="KW-0479">Metal-binding</keyword>
<dbReference type="SUPFAM" id="SSF57716">
    <property type="entry name" value="Glucocorticoid receptor-like (DNA-binding domain)"/>
    <property type="match status" value="1"/>
</dbReference>
<accession>A0A1Q3F0F1</accession>
<evidence type="ECO:0000313" key="7">
    <source>
        <dbReference type="EMBL" id="JAV21027.1"/>
    </source>
</evidence>
<keyword evidence="3" id="KW-0862">Zinc</keyword>
<evidence type="ECO:0000259" key="6">
    <source>
        <dbReference type="PROSITE" id="PS50950"/>
    </source>
</evidence>
<protein>
    <recommendedName>
        <fullName evidence="6">THAP-type domain-containing protein</fullName>
    </recommendedName>
</protein>
<reference evidence="7" key="1">
    <citation type="submission" date="2017-01" db="EMBL/GenBank/DDBJ databases">
        <title>A deep insight into the sialotranscriptome of adult male and female Cluex tarsalis mosquitoes.</title>
        <authorList>
            <person name="Ribeiro J.M."/>
            <person name="Moreira F."/>
            <person name="Bernard K.A."/>
            <person name="Calvo E."/>
        </authorList>
    </citation>
    <scope>NUCLEOTIDE SEQUENCE</scope>
    <source>
        <strain evidence="7">Kern County</strain>
        <tissue evidence="7">Salivary glands</tissue>
    </source>
</reference>
<evidence type="ECO:0000256" key="3">
    <source>
        <dbReference type="ARBA" id="ARBA00022833"/>
    </source>
</evidence>
<sequence>MADQRNVPANVKQCSACGHNSTSYKGSFIRVPREEDKRRMWLVRLGIVEDDEPMPMTRSFFVCQDHFDMKRDFKPVGGGIRLRSGTLPWRNLANGERSYHGLDEQPTIAKSSPDCVCRCCLKRKIRSDMGPERRPTASQTNDFDLWSAPQIRKLPVGAFLCWFCRGTNGLKALFSGGSPLFPLLLDQIYTVTGILLNSTQSEDALICKGCQQQVEQSWGFRLRTRACFGPDGTFIRSKKETSKAVEVTPKPVAKVPTTVTLPKAVPKVITQVRSVPKPTKIVQQVVRSVPKPARQIQKPPPLLEPEHFLFEVEPLDEPEVKRIKTEPPGEEYEPLQVKAESIAVKIEK</sequence>
<organism evidence="7">
    <name type="scientific">Culex tarsalis</name>
    <name type="common">Encephalitis mosquito</name>
    <dbReference type="NCBI Taxonomy" id="7177"/>
    <lineage>
        <taxon>Eukaryota</taxon>
        <taxon>Metazoa</taxon>
        <taxon>Ecdysozoa</taxon>
        <taxon>Arthropoda</taxon>
        <taxon>Hexapoda</taxon>
        <taxon>Insecta</taxon>
        <taxon>Pterygota</taxon>
        <taxon>Neoptera</taxon>
        <taxon>Endopterygota</taxon>
        <taxon>Diptera</taxon>
        <taxon>Nematocera</taxon>
        <taxon>Culicoidea</taxon>
        <taxon>Culicidae</taxon>
        <taxon>Culicinae</taxon>
        <taxon>Culicini</taxon>
        <taxon>Culex</taxon>
        <taxon>Culex</taxon>
    </lineage>
</organism>
<proteinExistence type="predicted"/>
<dbReference type="GO" id="GO:0003677">
    <property type="term" value="F:DNA binding"/>
    <property type="evidence" value="ECO:0007669"/>
    <property type="project" value="UniProtKB-UniRule"/>
</dbReference>
<dbReference type="Gene3D" id="6.20.210.20">
    <property type="entry name" value="THAP domain"/>
    <property type="match status" value="1"/>
</dbReference>
<dbReference type="InterPro" id="IPR006612">
    <property type="entry name" value="THAP_Znf"/>
</dbReference>
<dbReference type="PROSITE" id="PS50950">
    <property type="entry name" value="ZF_THAP"/>
    <property type="match status" value="1"/>
</dbReference>
<evidence type="ECO:0000256" key="1">
    <source>
        <dbReference type="ARBA" id="ARBA00022723"/>
    </source>
</evidence>
<keyword evidence="4 5" id="KW-0238">DNA-binding</keyword>
<dbReference type="InterPro" id="IPR038441">
    <property type="entry name" value="THAP_Znf_sf"/>
</dbReference>
<dbReference type="GO" id="GO:0008270">
    <property type="term" value="F:zinc ion binding"/>
    <property type="evidence" value="ECO:0007669"/>
    <property type="project" value="UniProtKB-KW"/>
</dbReference>
<dbReference type="AlphaFoldDB" id="A0A1Q3F0F1"/>
<evidence type="ECO:0000256" key="4">
    <source>
        <dbReference type="ARBA" id="ARBA00023125"/>
    </source>
</evidence>
<dbReference type="EMBL" id="GFDL01014018">
    <property type="protein sequence ID" value="JAV21027.1"/>
    <property type="molecule type" value="Transcribed_RNA"/>
</dbReference>
<keyword evidence="2 5" id="KW-0863">Zinc-finger</keyword>
<dbReference type="Pfam" id="PF05485">
    <property type="entry name" value="THAP"/>
    <property type="match status" value="1"/>
</dbReference>
<feature type="domain" description="THAP-type" evidence="6">
    <location>
        <begin position="7"/>
        <end position="91"/>
    </location>
</feature>